<organism evidence="1 2">
    <name type="scientific">Orchesella dallaii</name>
    <dbReference type="NCBI Taxonomy" id="48710"/>
    <lineage>
        <taxon>Eukaryota</taxon>
        <taxon>Metazoa</taxon>
        <taxon>Ecdysozoa</taxon>
        <taxon>Arthropoda</taxon>
        <taxon>Hexapoda</taxon>
        <taxon>Collembola</taxon>
        <taxon>Entomobryomorpha</taxon>
        <taxon>Entomobryoidea</taxon>
        <taxon>Orchesellidae</taxon>
        <taxon>Orchesellinae</taxon>
        <taxon>Orchesella</taxon>
    </lineage>
</organism>
<dbReference type="Proteomes" id="UP001642540">
    <property type="component" value="Unassembled WGS sequence"/>
</dbReference>
<proteinExistence type="predicted"/>
<gene>
    <name evidence="1" type="ORF">ODALV1_LOCUS772</name>
</gene>
<dbReference type="EMBL" id="CAXLJM020000004">
    <property type="protein sequence ID" value="CAL8069441.1"/>
    <property type="molecule type" value="Genomic_DNA"/>
</dbReference>
<reference evidence="1 2" key="1">
    <citation type="submission" date="2024-08" db="EMBL/GenBank/DDBJ databases">
        <authorList>
            <person name="Cucini C."/>
            <person name="Frati F."/>
        </authorList>
    </citation>
    <scope>NUCLEOTIDE SEQUENCE [LARGE SCALE GENOMIC DNA]</scope>
</reference>
<name>A0ABP1PJP6_9HEXA</name>
<protein>
    <submittedName>
        <fullName evidence="1">Uncharacterized protein</fullName>
    </submittedName>
</protein>
<evidence type="ECO:0000313" key="1">
    <source>
        <dbReference type="EMBL" id="CAL8069441.1"/>
    </source>
</evidence>
<accession>A0ABP1PJP6</accession>
<evidence type="ECO:0000313" key="2">
    <source>
        <dbReference type="Proteomes" id="UP001642540"/>
    </source>
</evidence>
<comment type="caution">
    <text evidence="1">The sequence shown here is derived from an EMBL/GenBank/DDBJ whole genome shotgun (WGS) entry which is preliminary data.</text>
</comment>
<sequence length="72" mass="8133">MHDCSWATHRTATAQGTRRWPLSRSAVKASGLGWRHGGVIGGSDRFGLRHHCYTVLYSSPIYRFHSHPVCVR</sequence>
<keyword evidence="2" id="KW-1185">Reference proteome</keyword>